<dbReference type="InterPro" id="IPR020471">
    <property type="entry name" value="AKR"/>
</dbReference>
<dbReference type="CDD" id="cd19088">
    <property type="entry name" value="AKR_AKR13B1"/>
    <property type="match status" value="1"/>
</dbReference>
<organism evidence="3 4">
    <name type="scientific">Paractinoplanes bogorensis</name>
    <dbReference type="NCBI Taxonomy" id="1610840"/>
    <lineage>
        <taxon>Bacteria</taxon>
        <taxon>Bacillati</taxon>
        <taxon>Actinomycetota</taxon>
        <taxon>Actinomycetes</taxon>
        <taxon>Micromonosporales</taxon>
        <taxon>Micromonosporaceae</taxon>
        <taxon>Paractinoplanes</taxon>
    </lineage>
</organism>
<feature type="domain" description="NADP-dependent oxidoreductase" evidence="2">
    <location>
        <begin position="22"/>
        <end position="279"/>
    </location>
</feature>
<reference evidence="3 4" key="1">
    <citation type="submission" date="2021-06" db="EMBL/GenBank/DDBJ databases">
        <title>Actinoplanes lichenicola sp. nov., and Actinoplanes ovalisporus sp. nov., isolated from lichen in Thailand.</title>
        <authorList>
            <person name="Saeng-In P."/>
            <person name="Kanchanasin P."/>
            <person name="Yuki M."/>
            <person name="Kudo T."/>
            <person name="Ohkuma M."/>
            <person name="Phongsopitanun W."/>
            <person name="Tanasupawat S."/>
        </authorList>
    </citation>
    <scope>NUCLEOTIDE SEQUENCE [LARGE SCALE GENOMIC DNA]</scope>
    <source>
        <strain evidence="3 4">NBRC 110975</strain>
    </source>
</reference>
<dbReference type="Pfam" id="PF00248">
    <property type="entry name" value="Aldo_ket_red"/>
    <property type="match status" value="1"/>
</dbReference>
<evidence type="ECO:0000259" key="2">
    <source>
        <dbReference type="Pfam" id="PF00248"/>
    </source>
</evidence>
<dbReference type="SUPFAM" id="SSF51430">
    <property type="entry name" value="NAD(P)-linked oxidoreductase"/>
    <property type="match status" value="1"/>
</dbReference>
<dbReference type="EMBL" id="JAHKKG010000005">
    <property type="protein sequence ID" value="MBU2665057.1"/>
    <property type="molecule type" value="Genomic_DNA"/>
</dbReference>
<gene>
    <name evidence="3" type="ORF">KOI35_16255</name>
</gene>
<evidence type="ECO:0000256" key="1">
    <source>
        <dbReference type="ARBA" id="ARBA00023002"/>
    </source>
</evidence>
<proteinExistence type="predicted"/>
<name>A0ABS5YNL6_9ACTN</name>
<evidence type="ECO:0000313" key="3">
    <source>
        <dbReference type="EMBL" id="MBU2665057.1"/>
    </source>
</evidence>
<comment type="caution">
    <text evidence="3">The sequence shown here is derived from an EMBL/GenBank/DDBJ whole genome shotgun (WGS) entry which is preliminary data.</text>
</comment>
<protein>
    <submittedName>
        <fullName evidence="3">Aldo/keto reductase</fullName>
    </submittedName>
</protein>
<evidence type="ECO:0000313" key="4">
    <source>
        <dbReference type="Proteomes" id="UP001519654"/>
    </source>
</evidence>
<dbReference type="InterPro" id="IPR023210">
    <property type="entry name" value="NADP_OxRdtase_dom"/>
</dbReference>
<dbReference type="PRINTS" id="PR00069">
    <property type="entry name" value="ALDKETRDTASE"/>
</dbReference>
<dbReference type="Gene3D" id="3.20.20.100">
    <property type="entry name" value="NADP-dependent oxidoreductase domain"/>
    <property type="match status" value="1"/>
</dbReference>
<accession>A0ABS5YNL6</accession>
<dbReference type="InterPro" id="IPR036812">
    <property type="entry name" value="NAD(P)_OxRdtase_dom_sf"/>
</dbReference>
<dbReference type="PROSITE" id="PS00062">
    <property type="entry name" value="ALDOKETO_REDUCTASE_2"/>
    <property type="match status" value="1"/>
</dbReference>
<dbReference type="RefSeq" id="WP_215788295.1">
    <property type="nucleotide sequence ID" value="NZ_JAHKKG010000005.1"/>
</dbReference>
<dbReference type="PANTHER" id="PTHR43625:SF40">
    <property type="entry name" value="ALDO-KETO REDUCTASE YAKC [NADP(+)]"/>
    <property type="match status" value="1"/>
</dbReference>
<keyword evidence="4" id="KW-1185">Reference proteome</keyword>
<dbReference type="PANTHER" id="PTHR43625">
    <property type="entry name" value="AFLATOXIN B1 ALDEHYDE REDUCTASE"/>
    <property type="match status" value="1"/>
</dbReference>
<dbReference type="InterPro" id="IPR050791">
    <property type="entry name" value="Aldo-Keto_reductase"/>
</dbReference>
<keyword evidence="1" id="KW-0560">Oxidoreductase</keyword>
<dbReference type="Proteomes" id="UP001519654">
    <property type="component" value="Unassembled WGS sequence"/>
</dbReference>
<sequence>MSTADASAAGTIDLGGDLTVNRLGYGAMRITGDGIWGEPKSRDEAKAVLRRVVEVGVNFIDTADSYGPDVSEELIAEALYPYGEDLVIATKGGLVRPGPGVWEPDGRPEHLRSALEGSLRRLRLEQIPLYQFHRPDPKVPVEESVGALAELKNEGKIRHIGVSNFNEEQLRAVQRITPIVSLQNRYNVDDRTSESLVDLCEQEQIVFLPWAPIQNLDGNTAVQEAAAKYGVTPYAVVLAWLLARSPKILPIPGTGSVGHLEENVAAAGLKLTPAEVAAIR</sequence>
<dbReference type="InterPro" id="IPR018170">
    <property type="entry name" value="Aldo/ket_reductase_CS"/>
</dbReference>